<feature type="compositionally biased region" description="Basic and acidic residues" evidence="1">
    <location>
        <begin position="150"/>
        <end position="159"/>
    </location>
</feature>
<feature type="compositionally biased region" description="Low complexity" evidence="1">
    <location>
        <begin position="121"/>
        <end position="139"/>
    </location>
</feature>
<accession>A0ABS3J5F3</accession>
<evidence type="ECO:0000313" key="3">
    <source>
        <dbReference type="Proteomes" id="UP000664288"/>
    </source>
</evidence>
<dbReference type="RefSeq" id="WP_207351557.1">
    <property type="nucleotide sequence ID" value="NZ_JAFMPY010000016.1"/>
</dbReference>
<organism evidence="2 3">
    <name type="scientific">Jiella sonneratiae</name>
    <dbReference type="NCBI Taxonomy" id="2816856"/>
    <lineage>
        <taxon>Bacteria</taxon>
        <taxon>Pseudomonadati</taxon>
        <taxon>Pseudomonadota</taxon>
        <taxon>Alphaproteobacteria</taxon>
        <taxon>Hyphomicrobiales</taxon>
        <taxon>Aurantimonadaceae</taxon>
        <taxon>Jiella</taxon>
    </lineage>
</organism>
<dbReference type="Proteomes" id="UP000664288">
    <property type="component" value="Unassembled WGS sequence"/>
</dbReference>
<sequence length="159" mass="17314">MAELLSDRLYALLMREVGRLEAEGEDNNPENGCHAAAETVPDGEKPRVRRTKNGGAAGFKERADALALLTRTLEKLLELRSLEATSGRDDETETLRLRDEFMRRLRALDARRAGGARLFADGGETATKPAASMTAAARAAKARRRPAGSKRPERGADGR</sequence>
<evidence type="ECO:0000256" key="1">
    <source>
        <dbReference type="SAM" id="MobiDB-lite"/>
    </source>
</evidence>
<name>A0ABS3J5F3_9HYPH</name>
<comment type="caution">
    <text evidence="2">The sequence shown here is derived from an EMBL/GenBank/DDBJ whole genome shotgun (WGS) entry which is preliminary data.</text>
</comment>
<proteinExistence type="predicted"/>
<feature type="region of interest" description="Disordered" evidence="1">
    <location>
        <begin position="23"/>
        <end position="56"/>
    </location>
</feature>
<keyword evidence="3" id="KW-1185">Reference proteome</keyword>
<protein>
    <submittedName>
        <fullName evidence="2">Uncharacterized protein</fullName>
    </submittedName>
</protein>
<gene>
    <name evidence="2" type="ORF">J1C47_14795</name>
</gene>
<dbReference type="EMBL" id="JAFMPY010000016">
    <property type="protein sequence ID" value="MBO0904911.1"/>
    <property type="molecule type" value="Genomic_DNA"/>
</dbReference>
<evidence type="ECO:0000313" key="2">
    <source>
        <dbReference type="EMBL" id="MBO0904911.1"/>
    </source>
</evidence>
<feature type="region of interest" description="Disordered" evidence="1">
    <location>
        <begin position="121"/>
        <end position="159"/>
    </location>
</feature>
<reference evidence="2 3" key="1">
    <citation type="submission" date="2021-03" db="EMBL/GenBank/DDBJ databases">
        <title>Whole genome sequence of Jiella sp. MQZ13P-4.</title>
        <authorList>
            <person name="Tuo L."/>
        </authorList>
    </citation>
    <scope>NUCLEOTIDE SEQUENCE [LARGE SCALE GENOMIC DNA]</scope>
    <source>
        <strain evidence="2 3">MQZ13P-4</strain>
    </source>
</reference>